<name>A0A2G8LRI8_STIJA</name>
<evidence type="ECO:0000313" key="2">
    <source>
        <dbReference type="Proteomes" id="UP000230750"/>
    </source>
</evidence>
<evidence type="ECO:0000313" key="1">
    <source>
        <dbReference type="EMBL" id="PIK62841.1"/>
    </source>
</evidence>
<keyword evidence="2" id="KW-1185">Reference proteome</keyword>
<gene>
    <name evidence="1" type="ORF">BSL78_00175</name>
</gene>
<dbReference type="PANTHER" id="PTHR47331:SF5">
    <property type="entry name" value="RIBONUCLEASE H"/>
    <property type="match status" value="1"/>
</dbReference>
<accession>A0A2G8LRI8</accession>
<dbReference type="Pfam" id="PF05380">
    <property type="entry name" value="Peptidase_A17"/>
    <property type="match status" value="1"/>
</dbReference>
<proteinExistence type="predicted"/>
<organism evidence="1 2">
    <name type="scientific">Stichopus japonicus</name>
    <name type="common">Sea cucumber</name>
    <dbReference type="NCBI Taxonomy" id="307972"/>
    <lineage>
        <taxon>Eukaryota</taxon>
        <taxon>Metazoa</taxon>
        <taxon>Echinodermata</taxon>
        <taxon>Eleutherozoa</taxon>
        <taxon>Echinozoa</taxon>
        <taxon>Holothuroidea</taxon>
        <taxon>Aspidochirotacea</taxon>
        <taxon>Aspidochirotida</taxon>
        <taxon>Stichopodidae</taxon>
        <taxon>Apostichopus</taxon>
    </lineage>
</organism>
<reference evidence="1 2" key="1">
    <citation type="journal article" date="2017" name="PLoS Biol.">
        <title>The sea cucumber genome provides insights into morphological evolution and visceral regeneration.</title>
        <authorList>
            <person name="Zhang X."/>
            <person name="Sun L."/>
            <person name="Yuan J."/>
            <person name="Sun Y."/>
            <person name="Gao Y."/>
            <person name="Zhang L."/>
            <person name="Li S."/>
            <person name="Dai H."/>
            <person name="Hamel J.F."/>
            <person name="Liu C."/>
            <person name="Yu Y."/>
            <person name="Liu S."/>
            <person name="Lin W."/>
            <person name="Guo K."/>
            <person name="Jin S."/>
            <person name="Xu P."/>
            <person name="Storey K.B."/>
            <person name="Huan P."/>
            <person name="Zhang T."/>
            <person name="Zhou Y."/>
            <person name="Zhang J."/>
            <person name="Lin C."/>
            <person name="Li X."/>
            <person name="Xing L."/>
            <person name="Huo D."/>
            <person name="Sun M."/>
            <person name="Wang L."/>
            <person name="Mercier A."/>
            <person name="Li F."/>
            <person name="Yang H."/>
            <person name="Xiang J."/>
        </authorList>
    </citation>
    <scope>NUCLEOTIDE SEQUENCE [LARGE SCALE GENOMIC DNA]</scope>
    <source>
        <strain evidence="1">Shaxun</strain>
        <tissue evidence="1">Muscle</tissue>
    </source>
</reference>
<protein>
    <submittedName>
        <fullName evidence="1">Uncharacterized protein</fullName>
    </submittedName>
</protein>
<dbReference type="AlphaFoldDB" id="A0A2G8LRI8"/>
<sequence length="344" mass="39743">MLAPVCPSACRTAISPDVWRSVCCKSLDSRLRDLAWRIAHGVLITNHFRLVRWRLGDGICPRVGCEAIETMQHLLLECPFVRLLWDWFHAFVIGVIGCTQWAISSDFVLYGLLPPVCPTWVRDLLLLFAAVIRRHIWNSRCRLVFDGDVWRAEDVVPLVQSDIRFPGTAFRRRRRTPVVYYRDGVPRMKFGHVKSTPVTDELRPRCEKWKSDILNLENTNIPRCYKPLDFGPATRVELHHFSDASTDGYGMCSYLRFIREDHVYCSLVIGKARLSPTKVVTVPRLELTAAVVAVKISIKLKQELHMHIDSEYFWCDSQFVLAYINNYFFGSLDLSFVCMNGMVW</sequence>
<dbReference type="STRING" id="307972.A0A2G8LRI8"/>
<dbReference type="Proteomes" id="UP000230750">
    <property type="component" value="Unassembled WGS sequence"/>
</dbReference>
<dbReference type="OrthoDB" id="416119at2759"/>
<comment type="caution">
    <text evidence="1">The sequence shown here is derived from an EMBL/GenBank/DDBJ whole genome shotgun (WGS) entry which is preliminary data.</text>
</comment>
<dbReference type="PANTHER" id="PTHR47331">
    <property type="entry name" value="PHD-TYPE DOMAIN-CONTAINING PROTEIN"/>
    <property type="match status" value="1"/>
</dbReference>
<dbReference type="InterPro" id="IPR008042">
    <property type="entry name" value="Retrotrans_Pao"/>
</dbReference>
<dbReference type="EMBL" id="MRZV01000004">
    <property type="protein sequence ID" value="PIK62841.1"/>
    <property type="molecule type" value="Genomic_DNA"/>
</dbReference>